<dbReference type="AlphaFoldDB" id="A0A1I0DP63"/>
<evidence type="ECO:0000256" key="2">
    <source>
        <dbReference type="ARBA" id="ARBA00022801"/>
    </source>
</evidence>
<keyword evidence="3" id="KW-0645">Protease</keyword>
<dbReference type="PRINTS" id="PR00922">
    <property type="entry name" value="DADACBPTASE3"/>
</dbReference>
<sequence length="489" mass="54443">MRKYIGIFSLFFVLMITFPYSSPRDATIEAQTDQISRNINELLETSPHLEGAIAGISIRDADSGKVIYQHHGNKLLSPASNLKLFTAAVSLSVLGPDYQFSTQILSDGPIRDGVLQGNLYIKGKGDPTLMEEDIQQIAKKLKAKGIKKVDGKLIGDDTWYDNERYSQDLPWTDEHTYYGAQVSALTLSPNEDYDAGTIIVEVTPSNQPGKKAEVSLSPHTKFVDIHNELETVSENKEKDIDFKRKHGGNKITVSGQIPVGSSMEKEWIAVWDPTSYVLQLFKEALTEQGIDITDFSKGKTPQAAKVLTIQKSLPLSELFIPFMKLSNNGHAELLIKELGRVKKGEGSWDKGLEVTEDELQKYKVNSEDMVMRDGSGISHVNLVKPNQLSNMLYEIQQEKWFSIYKNSLPIAGLSERMEGGTLRYRMSNPPLMGNVYAKTGTISTVSSLSGYIETVSGNNLIFSILLNNMKDEEKGKLIEDQIVRILGNI</sequence>
<keyword evidence="4" id="KW-1185">Reference proteome</keyword>
<protein>
    <submittedName>
        <fullName evidence="3">D-alanyl-D-alanine carboxypeptidase / D-alanyl-D-alanine-endopeptidase (Penicillin-binding protein 4)</fullName>
    </submittedName>
</protein>
<dbReference type="EMBL" id="FOHJ01000004">
    <property type="protein sequence ID" value="SET34324.1"/>
    <property type="molecule type" value="Genomic_DNA"/>
</dbReference>
<dbReference type="STRING" id="237682.SAMN05421676_104106"/>
<dbReference type="InterPro" id="IPR000667">
    <property type="entry name" value="Peptidase_S13"/>
</dbReference>
<dbReference type="PANTHER" id="PTHR30023:SF0">
    <property type="entry name" value="PENICILLIN-SENSITIVE CARBOXYPEPTIDASE A"/>
    <property type="match status" value="1"/>
</dbReference>
<reference evidence="4" key="1">
    <citation type="submission" date="2016-10" db="EMBL/GenBank/DDBJ databases">
        <authorList>
            <person name="Varghese N."/>
            <person name="Submissions S."/>
        </authorList>
    </citation>
    <scope>NUCLEOTIDE SEQUENCE [LARGE SCALE GENOMIC DNA]</scope>
    <source>
        <strain evidence="4">CGMCC 1.3566</strain>
    </source>
</reference>
<dbReference type="NCBIfam" id="TIGR00666">
    <property type="entry name" value="PBP4"/>
    <property type="match status" value="1"/>
</dbReference>
<dbReference type="Proteomes" id="UP000199095">
    <property type="component" value="Unassembled WGS sequence"/>
</dbReference>
<name>A0A1I0DP63_9BACI</name>
<dbReference type="Pfam" id="PF02113">
    <property type="entry name" value="Peptidase_S13"/>
    <property type="match status" value="1"/>
</dbReference>
<evidence type="ECO:0000313" key="4">
    <source>
        <dbReference type="Proteomes" id="UP000199095"/>
    </source>
</evidence>
<evidence type="ECO:0000256" key="1">
    <source>
        <dbReference type="ARBA" id="ARBA00006096"/>
    </source>
</evidence>
<dbReference type="Gene3D" id="3.50.80.20">
    <property type="entry name" value="D-Ala-D-Ala carboxypeptidase C, peptidase S13"/>
    <property type="match status" value="1"/>
</dbReference>
<dbReference type="Gene3D" id="3.40.710.10">
    <property type="entry name" value="DD-peptidase/beta-lactamase superfamily"/>
    <property type="match status" value="2"/>
</dbReference>
<evidence type="ECO:0000313" key="3">
    <source>
        <dbReference type="EMBL" id="SET34324.1"/>
    </source>
</evidence>
<dbReference type="GO" id="GO:0004185">
    <property type="term" value="F:serine-type carboxypeptidase activity"/>
    <property type="evidence" value="ECO:0007669"/>
    <property type="project" value="InterPro"/>
</dbReference>
<dbReference type="GO" id="GO:0006508">
    <property type="term" value="P:proteolysis"/>
    <property type="evidence" value="ECO:0007669"/>
    <property type="project" value="InterPro"/>
</dbReference>
<comment type="similarity">
    <text evidence="1">Belongs to the peptidase S13 family.</text>
</comment>
<keyword evidence="2" id="KW-0378">Hydrolase</keyword>
<organism evidence="3 4">
    <name type="scientific">Salinibacillus kushneri</name>
    <dbReference type="NCBI Taxonomy" id="237682"/>
    <lineage>
        <taxon>Bacteria</taxon>
        <taxon>Bacillati</taxon>
        <taxon>Bacillota</taxon>
        <taxon>Bacilli</taxon>
        <taxon>Bacillales</taxon>
        <taxon>Bacillaceae</taxon>
        <taxon>Salinibacillus</taxon>
    </lineage>
</organism>
<proteinExistence type="inferred from homology"/>
<dbReference type="PANTHER" id="PTHR30023">
    <property type="entry name" value="D-ALANYL-D-ALANINE CARBOXYPEPTIDASE"/>
    <property type="match status" value="1"/>
</dbReference>
<dbReference type="SUPFAM" id="SSF56601">
    <property type="entry name" value="beta-lactamase/transpeptidase-like"/>
    <property type="match status" value="1"/>
</dbReference>
<dbReference type="InterPro" id="IPR012338">
    <property type="entry name" value="Beta-lactam/transpept-like"/>
</dbReference>
<accession>A0A1I0DP63</accession>
<dbReference type="GO" id="GO:0000270">
    <property type="term" value="P:peptidoglycan metabolic process"/>
    <property type="evidence" value="ECO:0007669"/>
    <property type="project" value="TreeGrafter"/>
</dbReference>
<keyword evidence="3" id="KW-0121">Carboxypeptidase</keyword>
<gene>
    <name evidence="3" type="ORF">SAMN05421676_104106</name>
</gene>